<sequence>MFQTCVCGLVYMTSTIVYDVGPHIFSNKWLLFGTSTTQIKIPFRYMIFHMDDKYSDKISATVFLLIFEWKRAIYEI</sequence>
<organism evidence="1 2">
    <name type="scientific">Gongylonema pulchrum</name>
    <dbReference type="NCBI Taxonomy" id="637853"/>
    <lineage>
        <taxon>Eukaryota</taxon>
        <taxon>Metazoa</taxon>
        <taxon>Ecdysozoa</taxon>
        <taxon>Nematoda</taxon>
        <taxon>Chromadorea</taxon>
        <taxon>Rhabditida</taxon>
        <taxon>Spirurina</taxon>
        <taxon>Spiruromorpha</taxon>
        <taxon>Spiruroidea</taxon>
        <taxon>Gongylonematidae</taxon>
        <taxon>Gongylonema</taxon>
    </lineage>
</organism>
<evidence type="ECO:0000313" key="1">
    <source>
        <dbReference type="EMBL" id="VDK29419.1"/>
    </source>
</evidence>
<keyword evidence="2" id="KW-1185">Reference proteome</keyword>
<accession>A0A3P6NZX2</accession>
<dbReference type="AlphaFoldDB" id="A0A3P6NZX2"/>
<gene>
    <name evidence="1" type="ORF">GPUH_LOCUS1124</name>
</gene>
<dbReference type="EMBL" id="UYRT01001264">
    <property type="protein sequence ID" value="VDK29419.1"/>
    <property type="molecule type" value="Genomic_DNA"/>
</dbReference>
<proteinExistence type="predicted"/>
<dbReference type="Proteomes" id="UP000271098">
    <property type="component" value="Unassembled WGS sequence"/>
</dbReference>
<name>A0A3P6NZX2_9BILA</name>
<reference evidence="1 2" key="1">
    <citation type="submission" date="2018-11" db="EMBL/GenBank/DDBJ databases">
        <authorList>
            <consortium name="Pathogen Informatics"/>
        </authorList>
    </citation>
    <scope>NUCLEOTIDE SEQUENCE [LARGE SCALE GENOMIC DNA]</scope>
</reference>
<evidence type="ECO:0000313" key="2">
    <source>
        <dbReference type="Proteomes" id="UP000271098"/>
    </source>
</evidence>
<protein>
    <submittedName>
        <fullName evidence="1">Uncharacterized protein</fullName>
    </submittedName>
</protein>